<dbReference type="STRING" id="36842.SAMN02194393_01986"/>
<dbReference type="AlphaFoldDB" id="A0A1T5KP22"/>
<dbReference type="EMBL" id="FUZT01000004">
    <property type="protein sequence ID" value="SKC65199.1"/>
    <property type="molecule type" value="Genomic_DNA"/>
</dbReference>
<evidence type="ECO:0000313" key="2">
    <source>
        <dbReference type="Proteomes" id="UP000190285"/>
    </source>
</evidence>
<organism evidence="1 2">
    <name type="scientific">Maledivibacter halophilus</name>
    <dbReference type="NCBI Taxonomy" id="36842"/>
    <lineage>
        <taxon>Bacteria</taxon>
        <taxon>Bacillati</taxon>
        <taxon>Bacillota</taxon>
        <taxon>Clostridia</taxon>
        <taxon>Peptostreptococcales</taxon>
        <taxon>Caminicellaceae</taxon>
        <taxon>Maledivibacter</taxon>
    </lineage>
</organism>
<accession>A0A1T5KP22</accession>
<sequence length="333" mass="39284">MLSIFRSGPKIIVLESQDVDVLRNLFLEDFEAEDYDVNTAFEKSTENTTIIFLTDKKEEIIKPKDIAKVLFLKYQSESVLCKIINDDRYNLISYSRMAPRIIIMKTFGDTEKVIKQISEDYNGEIGKFHEILENNNTGTIIVFTQKRLNEPISLSEIHERAIIINKEYPSVLKELKIHDLKYLNTGFDNKDWYELIIKIYDIYGEYMLHYKRLLKVLEQLEVGFILGEAWGKDAATILMSVGVYRIRFFTYYDPKYIKKILLGLEYLEDGTRIVDLDLYHKRRKTYWTDVIKKGVKNKGELSRIYRNEIFSKLSDEVKSEVLEMEKEILATRK</sequence>
<proteinExistence type="predicted"/>
<reference evidence="1 2" key="1">
    <citation type="submission" date="2017-02" db="EMBL/GenBank/DDBJ databases">
        <authorList>
            <person name="Peterson S.W."/>
        </authorList>
    </citation>
    <scope>NUCLEOTIDE SEQUENCE [LARGE SCALE GENOMIC DNA]</scope>
    <source>
        <strain evidence="1 2">M1</strain>
    </source>
</reference>
<keyword evidence="2" id="KW-1185">Reference proteome</keyword>
<gene>
    <name evidence="1" type="ORF">SAMN02194393_01986</name>
</gene>
<dbReference type="OrthoDB" id="2383at2"/>
<evidence type="ECO:0000313" key="1">
    <source>
        <dbReference type="EMBL" id="SKC65199.1"/>
    </source>
</evidence>
<dbReference type="Proteomes" id="UP000190285">
    <property type="component" value="Unassembled WGS sequence"/>
</dbReference>
<protein>
    <submittedName>
        <fullName evidence="1">Uncharacterized protein</fullName>
    </submittedName>
</protein>
<name>A0A1T5KP22_9FIRM</name>
<dbReference type="RefSeq" id="WP_079491257.1">
    <property type="nucleotide sequence ID" value="NZ_FUZT01000004.1"/>
</dbReference>